<dbReference type="GeneID" id="92961935"/>
<dbReference type="Pfam" id="PF06962">
    <property type="entry name" value="rRNA_methylase"/>
    <property type="match status" value="1"/>
</dbReference>
<dbReference type="Gene3D" id="3.40.50.150">
    <property type="entry name" value="Vaccinia Virus protein VP39"/>
    <property type="match status" value="1"/>
</dbReference>
<dbReference type="RefSeq" id="WP_034771884.1">
    <property type="nucleotide sequence ID" value="NZ_CCRF01000072.1"/>
</dbReference>
<dbReference type="SUPFAM" id="SSF53335">
    <property type="entry name" value="S-adenosyl-L-methionine-dependent methyltransferases"/>
    <property type="match status" value="1"/>
</dbReference>
<dbReference type="PANTHER" id="PTHR35276:SF1">
    <property type="entry name" value="TRNA (MNM(5)S(2)U34)-METHYLTRANSFERASE, CHLOROPLASTIC"/>
    <property type="match status" value="1"/>
</dbReference>
<dbReference type="PANTHER" id="PTHR35276">
    <property type="entry name" value="S-ADENOSYL-L-METHIONINE-DEPENDENT METHYLTRANSFERASES SUPERFAMILY PROTEIN"/>
    <property type="match status" value="1"/>
</dbReference>
<evidence type="ECO:0008006" key="3">
    <source>
        <dbReference type="Google" id="ProtNLM"/>
    </source>
</evidence>
<dbReference type="EMBL" id="CCRF01000072">
    <property type="protein sequence ID" value="CEE02414.1"/>
    <property type="molecule type" value="Genomic_DNA"/>
</dbReference>
<evidence type="ECO:0000313" key="2">
    <source>
        <dbReference type="Proteomes" id="UP000040576"/>
    </source>
</evidence>
<protein>
    <recommendedName>
        <fullName evidence="3">16S rRNA (Cytosine(1402)-N(4))-methyltransferase</fullName>
    </recommendedName>
</protein>
<dbReference type="InterPro" id="IPR029063">
    <property type="entry name" value="SAM-dependent_MTases_sf"/>
</dbReference>
<sequence>MKLEKILPYSHSLLEKAAATGDVVVDATVGNGNDTIFLAKLVGPTGTVFGFDIQQEAIERTKEKLANNGLHDSVILFQSGHENLLDCIPDLYHGKIKAAIFNLGYLPNGDHSIVTKPETTITAIEQLLEIMDVEGIIVLVIYQGHSEGKIEKEALLKFVTNLDQQRAHVLLYQFLNQKNDPPFIVAIEKR</sequence>
<keyword evidence="2" id="KW-1185">Reference proteome</keyword>
<organism evidence="1 2">
    <name type="scientific">Caldibacillus thermoamylovorans</name>
    <dbReference type="NCBI Taxonomy" id="35841"/>
    <lineage>
        <taxon>Bacteria</taxon>
        <taxon>Bacillati</taxon>
        <taxon>Bacillota</taxon>
        <taxon>Bacilli</taxon>
        <taxon>Bacillales</taxon>
        <taxon>Bacillaceae</taxon>
        <taxon>Caldibacillus</taxon>
    </lineage>
</organism>
<dbReference type="AlphaFoldDB" id="A0A090KUN6"/>
<dbReference type="InterPro" id="IPR010719">
    <property type="entry name" value="MnmM_MeTrfase"/>
</dbReference>
<reference evidence="1 2" key="1">
    <citation type="submission" date="2014-07" db="EMBL/GenBank/DDBJ databases">
        <authorList>
            <person name="Wibberg Daniel"/>
        </authorList>
    </citation>
    <scope>NUCLEOTIDE SEQUENCE [LARGE SCALE GENOMIC DNA]</scope>
</reference>
<name>A0A090KUN6_9BACI</name>
<gene>
    <name evidence="1" type="ORF">BT1A1_2596</name>
</gene>
<dbReference type="Proteomes" id="UP000040576">
    <property type="component" value="Unassembled WGS sequence"/>
</dbReference>
<proteinExistence type="predicted"/>
<evidence type="ECO:0000313" key="1">
    <source>
        <dbReference type="EMBL" id="CEE02414.1"/>
    </source>
</evidence>
<accession>A0A090KUN6</accession>